<dbReference type="EMBL" id="ODYU01003189">
    <property type="protein sequence ID" value="SOQ41609.1"/>
    <property type="molecule type" value="Genomic_DNA"/>
</dbReference>
<reference evidence="1" key="1">
    <citation type="submission" date="2016-07" db="EMBL/GenBank/DDBJ databases">
        <authorList>
            <person name="Bretaudeau A."/>
        </authorList>
    </citation>
    <scope>NUCLEOTIDE SEQUENCE</scope>
    <source>
        <strain evidence="1">Rice</strain>
        <tissue evidence="1">Whole body</tissue>
    </source>
</reference>
<dbReference type="AlphaFoldDB" id="A0A2H1VL77"/>
<evidence type="ECO:0000313" key="1">
    <source>
        <dbReference type="EMBL" id="SOQ41609.1"/>
    </source>
</evidence>
<sequence>MYFLDNARLLAQQYFARPGNRTRNLLPGSRTCDHSTNEAVGEQIIIIKKTSDHNTFFEVVVISATVGQGVSGSIPRSGKVLLGFFQFFENVSVVARSLVLCLVYGNRLTSYNMGHLTQMTGYEPTCVIGYFLSHEITGEAAGRSQS</sequence>
<gene>
    <name evidence="1" type="ORF">SFRICE_024052</name>
</gene>
<proteinExistence type="predicted"/>
<organism evidence="1">
    <name type="scientific">Spodoptera frugiperda</name>
    <name type="common">Fall armyworm</name>
    <dbReference type="NCBI Taxonomy" id="7108"/>
    <lineage>
        <taxon>Eukaryota</taxon>
        <taxon>Metazoa</taxon>
        <taxon>Ecdysozoa</taxon>
        <taxon>Arthropoda</taxon>
        <taxon>Hexapoda</taxon>
        <taxon>Insecta</taxon>
        <taxon>Pterygota</taxon>
        <taxon>Neoptera</taxon>
        <taxon>Endopterygota</taxon>
        <taxon>Lepidoptera</taxon>
        <taxon>Glossata</taxon>
        <taxon>Ditrysia</taxon>
        <taxon>Noctuoidea</taxon>
        <taxon>Noctuidae</taxon>
        <taxon>Amphipyrinae</taxon>
        <taxon>Spodoptera</taxon>
    </lineage>
</organism>
<accession>A0A2H1VL77</accession>
<name>A0A2H1VL77_SPOFR</name>
<protein>
    <submittedName>
        <fullName evidence="1">SFRICE_024052</fullName>
    </submittedName>
</protein>